<evidence type="ECO:0000313" key="4">
    <source>
        <dbReference type="EMBL" id="ORV43158.1"/>
    </source>
</evidence>
<feature type="domain" description="ABC-type glycine betaine transport system substrate-binding" evidence="2">
    <location>
        <begin position="179"/>
        <end position="271"/>
    </location>
</feature>
<dbReference type="GO" id="GO:0043190">
    <property type="term" value="C:ATP-binding cassette (ABC) transporter complex"/>
    <property type="evidence" value="ECO:0007669"/>
    <property type="project" value="InterPro"/>
</dbReference>
<dbReference type="EMBL" id="AP022605">
    <property type="protein sequence ID" value="BBZ08627.1"/>
    <property type="molecule type" value="Genomic_DNA"/>
</dbReference>
<dbReference type="Gene3D" id="3.40.190.120">
    <property type="entry name" value="Osmoprotection protein (prox), domain 2"/>
    <property type="match status" value="1"/>
</dbReference>
<evidence type="ECO:0000256" key="1">
    <source>
        <dbReference type="SAM" id="SignalP"/>
    </source>
</evidence>
<accession>A0A1X1TF55</accession>
<keyword evidence="5" id="KW-1185">Reference proteome</keyword>
<dbReference type="OrthoDB" id="4774756at2"/>
<dbReference type="SUPFAM" id="SSF53850">
    <property type="entry name" value="Periplasmic binding protein-like II"/>
    <property type="match status" value="1"/>
</dbReference>
<reference evidence="3" key="3">
    <citation type="submission" date="2020-02" db="EMBL/GenBank/DDBJ databases">
        <authorList>
            <person name="Matsumoto Y."/>
            <person name="Motooka D."/>
            <person name="Nakamura S."/>
        </authorList>
    </citation>
    <scope>NUCLEOTIDE SEQUENCE</scope>
    <source>
        <strain evidence="3">JCM 12405</strain>
    </source>
</reference>
<dbReference type="EMBL" id="LQOS01000019">
    <property type="protein sequence ID" value="ORV43158.1"/>
    <property type="molecule type" value="Genomic_DNA"/>
</dbReference>
<dbReference type="Pfam" id="PF04069">
    <property type="entry name" value="OpuAC"/>
    <property type="match status" value="1"/>
</dbReference>
<evidence type="ECO:0000313" key="3">
    <source>
        <dbReference type="EMBL" id="BBZ08627.1"/>
    </source>
</evidence>
<dbReference type="Proteomes" id="UP000193564">
    <property type="component" value="Unassembled WGS sequence"/>
</dbReference>
<dbReference type="InterPro" id="IPR007210">
    <property type="entry name" value="ABC_Gly_betaine_transp_sub-bd"/>
</dbReference>
<dbReference type="PROSITE" id="PS51257">
    <property type="entry name" value="PROKAR_LIPOPROTEIN"/>
    <property type="match status" value="1"/>
</dbReference>
<dbReference type="AlphaFoldDB" id="A0A1X1TF55"/>
<reference evidence="3 6" key="2">
    <citation type="journal article" date="2019" name="Emerg. Microbes Infect.">
        <title>Comprehensive subspecies identification of 175 nontuberculous mycobacteria species based on 7547 genomic profiles.</title>
        <authorList>
            <person name="Matsumoto Y."/>
            <person name="Kinjo T."/>
            <person name="Motooka D."/>
            <person name="Nabeya D."/>
            <person name="Jung N."/>
            <person name="Uechi K."/>
            <person name="Horii T."/>
            <person name="Iida T."/>
            <person name="Fujita J."/>
            <person name="Nakamura S."/>
        </authorList>
    </citation>
    <scope>NUCLEOTIDE SEQUENCE [LARGE SCALE GENOMIC DNA]</scope>
    <source>
        <strain evidence="3 6">JCM 12405</strain>
    </source>
</reference>
<gene>
    <name evidence="3" type="primary">lpqZ</name>
    <name evidence="4" type="ORF">AWC01_06550</name>
    <name evidence="3" type="ORF">MDOR_27960</name>
</gene>
<dbReference type="Gene3D" id="3.40.190.10">
    <property type="entry name" value="Periplasmic binding protein-like II"/>
    <property type="match status" value="1"/>
</dbReference>
<protein>
    <recommendedName>
        <fullName evidence="2">ABC-type glycine betaine transport system substrate-binding domain-containing protein</fullName>
    </recommendedName>
</protein>
<keyword evidence="1" id="KW-0732">Signal</keyword>
<feature type="signal peptide" evidence="1">
    <location>
        <begin position="1"/>
        <end position="17"/>
    </location>
</feature>
<dbReference type="KEGG" id="mdr:MDOR_27960"/>
<dbReference type="STRING" id="126673.AWC01_06550"/>
<evidence type="ECO:0000313" key="5">
    <source>
        <dbReference type="Proteomes" id="UP000193564"/>
    </source>
</evidence>
<evidence type="ECO:0000259" key="2">
    <source>
        <dbReference type="Pfam" id="PF04069"/>
    </source>
</evidence>
<organism evidence="4 5">
    <name type="scientific">Mycolicibacterium doricum</name>
    <dbReference type="NCBI Taxonomy" id="126673"/>
    <lineage>
        <taxon>Bacteria</taxon>
        <taxon>Bacillati</taxon>
        <taxon>Actinomycetota</taxon>
        <taxon>Actinomycetes</taxon>
        <taxon>Mycobacteriales</taxon>
        <taxon>Mycobacteriaceae</taxon>
        <taxon>Mycolicibacterium</taxon>
    </lineage>
</organism>
<dbReference type="Proteomes" id="UP000467201">
    <property type="component" value="Chromosome"/>
</dbReference>
<sequence>MRRLLFTLCTMLLTACGGPQTGPSLTIGSAEDEASVITAHLYAAALRHYGTGTRVEPTADPLTALDAGDVAVVPGLTGRLLDRFQPDATARADEQVYRDMVSALPEGVAAGDYTTAAEDKPALAVTVSTVAELGGQDLSAVARRCGDLRLGQVRGARTPATVGTCRLPVPREFRDAAGLFAAVKAGGVDAAWTTTAMPDIPSDLVVLTDGTSLVRAENVVPLYRRNGLAESQVLALNEVAGVLDTAALAEMRARVREGADPAVVADEWLAEHPLRD</sequence>
<dbReference type="GO" id="GO:0022857">
    <property type="term" value="F:transmembrane transporter activity"/>
    <property type="evidence" value="ECO:0007669"/>
    <property type="project" value="InterPro"/>
</dbReference>
<reference evidence="4 5" key="1">
    <citation type="submission" date="2016-01" db="EMBL/GenBank/DDBJ databases">
        <title>The new phylogeny of the genus Mycobacterium.</title>
        <authorList>
            <person name="Tarcisio F."/>
            <person name="Conor M."/>
            <person name="Antonella G."/>
            <person name="Elisabetta G."/>
            <person name="Giulia F.S."/>
            <person name="Sara T."/>
            <person name="Anna F."/>
            <person name="Clotilde B."/>
            <person name="Roberto B."/>
            <person name="Veronica D.S."/>
            <person name="Fabio R."/>
            <person name="Monica P."/>
            <person name="Olivier J."/>
            <person name="Enrico T."/>
            <person name="Nicola S."/>
        </authorList>
    </citation>
    <scope>NUCLEOTIDE SEQUENCE [LARGE SCALE GENOMIC DNA]</scope>
    <source>
        <strain evidence="4 5">DSM 44339</strain>
    </source>
</reference>
<proteinExistence type="predicted"/>
<evidence type="ECO:0000313" key="6">
    <source>
        <dbReference type="Proteomes" id="UP000467201"/>
    </source>
</evidence>
<name>A0A1X1TF55_9MYCO</name>
<feature type="chain" id="PRO_5038221486" description="ABC-type glycine betaine transport system substrate-binding domain-containing protein" evidence="1">
    <location>
        <begin position="18"/>
        <end position="276"/>
    </location>
</feature>